<feature type="region of interest" description="Disordered" evidence="1">
    <location>
        <begin position="110"/>
        <end position="173"/>
    </location>
</feature>
<feature type="compositionally biased region" description="Low complexity" evidence="1">
    <location>
        <begin position="110"/>
        <end position="151"/>
    </location>
</feature>
<dbReference type="EMBL" id="JAUJFL010000003">
    <property type="protein sequence ID" value="KAK2608342.1"/>
    <property type="molecule type" value="Genomic_DNA"/>
</dbReference>
<feature type="region of interest" description="Disordered" evidence="1">
    <location>
        <begin position="420"/>
        <end position="488"/>
    </location>
</feature>
<protein>
    <submittedName>
        <fullName evidence="2">Uncharacterized protein</fullName>
    </submittedName>
</protein>
<evidence type="ECO:0000256" key="1">
    <source>
        <dbReference type="SAM" id="MobiDB-lite"/>
    </source>
</evidence>
<feature type="compositionally biased region" description="Low complexity" evidence="1">
    <location>
        <begin position="202"/>
        <end position="221"/>
    </location>
</feature>
<feature type="compositionally biased region" description="Low complexity" evidence="1">
    <location>
        <begin position="420"/>
        <end position="433"/>
    </location>
</feature>
<feature type="region of interest" description="Disordered" evidence="1">
    <location>
        <begin position="279"/>
        <end position="299"/>
    </location>
</feature>
<feature type="compositionally biased region" description="Low complexity" evidence="1">
    <location>
        <begin position="228"/>
        <end position="258"/>
    </location>
</feature>
<feature type="region of interest" description="Disordered" evidence="1">
    <location>
        <begin position="202"/>
        <end position="258"/>
    </location>
</feature>
<reference evidence="2" key="1">
    <citation type="submission" date="2023-06" db="EMBL/GenBank/DDBJ databases">
        <authorList>
            <person name="Noh H."/>
        </authorList>
    </citation>
    <scope>NUCLEOTIDE SEQUENCE</scope>
    <source>
        <strain evidence="2">DUCC20226</strain>
    </source>
</reference>
<evidence type="ECO:0000313" key="3">
    <source>
        <dbReference type="Proteomes" id="UP001265746"/>
    </source>
</evidence>
<sequence>MAVSTKTSTKTPSCQADEYYNKMMESRNRKTVITDCAMWLNGTITDASAIPKHLKDCSGDDEGERVSRVSAACSCVVTAVPTTSSTNAHLSATLSSLAVITSSSPSNYIPSTSLSSTGLKSSTDIPPSTSSSTQRSSTTSSNHQVSMNSSSLLNHEKVSSTGPQSSASSFTNVTVTNTNPDYTTSTPPVFSTPQSVHSSFSAIYQSSSQSASSSAPPTGQTSPPPNESQLMTSHSQSTSSSSTLESQSTTSPSTSIRSQTIASNTTVVTSTIAVSTTICPVTESPRPSPPQEQPTTQWSTSTIYSASSYTLTKCTPGVDNCPAGSTLVTTTLIPVSTTVSPVTNTVFMPEHETQGNSDTKNIVPTTQTGRSNGNHGQPDAASTSFTVVSVPTTIQATMSGSPTDVLTVIPVTSALPIGQSVGSSLAPSSSADAHAGELSSPGVGPSDVEQESAAPVLSESHPHATRSTEPIRSGLTTNPTTPTNSIIVAGSSRPSVVTAGAPGLLGSDGARFAFVAFVLVTLF</sequence>
<gene>
    <name evidence="2" type="ORF">N8I77_006960</name>
</gene>
<comment type="caution">
    <text evidence="2">The sequence shown here is derived from an EMBL/GenBank/DDBJ whole genome shotgun (WGS) entry which is preliminary data.</text>
</comment>
<dbReference type="AlphaFoldDB" id="A0AAD9SI30"/>
<dbReference type="Proteomes" id="UP001265746">
    <property type="component" value="Unassembled WGS sequence"/>
</dbReference>
<accession>A0AAD9SI30</accession>
<name>A0AAD9SI30_PHOAM</name>
<organism evidence="2 3">
    <name type="scientific">Phomopsis amygdali</name>
    <name type="common">Fusicoccum amygdali</name>
    <dbReference type="NCBI Taxonomy" id="1214568"/>
    <lineage>
        <taxon>Eukaryota</taxon>
        <taxon>Fungi</taxon>
        <taxon>Dikarya</taxon>
        <taxon>Ascomycota</taxon>
        <taxon>Pezizomycotina</taxon>
        <taxon>Sordariomycetes</taxon>
        <taxon>Sordariomycetidae</taxon>
        <taxon>Diaporthales</taxon>
        <taxon>Diaporthaceae</taxon>
        <taxon>Diaporthe</taxon>
    </lineage>
</organism>
<proteinExistence type="predicted"/>
<keyword evidence="3" id="KW-1185">Reference proteome</keyword>
<evidence type="ECO:0000313" key="2">
    <source>
        <dbReference type="EMBL" id="KAK2608342.1"/>
    </source>
</evidence>